<proteinExistence type="predicted"/>
<dbReference type="InterPro" id="IPR010921">
    <property type="entry name" value="Trp_repressor/repl_initiator"/>
</dbReference>
<dbReference type="InterPro" id="IPR009534">
    <property type="entry name" value="DUF1153"/>
</dbReference>
<dbReference type="Pfam" id="PF06627">
    <property type="entry name" value="DUF1153"/>
    <property type="match status" value="1"/>
</dbReference>
<organism evidence="1">
    <name type="scientific">Halomonas sp. H10-59</name>
    <dbReference type="NCBI Taxonomy" id="2950874"/>
    <lineage>
        <taxon>Bacteria</taxon>
        <taxon>Pseudomonadati</taxon>
        <taxon>Pseudomonadota</taxon>
        <taxon>Gammaproteobacteria</taxon>
        <taxon>Oceanospirillales</taxon>
        <taxon>Halomonadaceae</taxon>
        <taxon>Halomonas</taxon>
    </lineage>
</organism>
<evidence type="ECO:0000313" key="1">
    <source>
        <dbReference type="EMBL" id="XBO76787.1"/>
    </source>
</evidence>
<dbReference type="Gene3D" id="1.10.10.10">
    <property type="entry name" value="Winged helix-like DNA-binding domain superfamily/Winged helix DNA-binding domain"/>
    <property type="match status" value="1"/>
</dbReference>
<gene>
    <name evidence="1" type="ORF">NFG57_08515</name>
</gene>
<name>A0AAU7KYG4_9GAMM</name>
<dbReference type="EMBL" id="CP098828">
    <property type="protein sequence ID" value="XBO76787.1"/>
    <property type="molecule type" value="Genomic_DNA"/>
</dbReference>
<accession>A0AAU7KYG4</accession>
<reference evidence="1" key="1">
    <citation type="submission" date="2022-06" db="EMBL/GenBank/DDBJ databases">
        <title>A novel DMS-producing enzyme.</title>
        <authorList>
            <person name="Zhang Y."/>
        </authorList>
    </citation>
    <scope>NUCLEOTIDE SEQUENCE</scope>
    <source>
        <strain evidence="1">H10-59</strain>
    </source>
</reference>
<dbReference type="RefSeq" id="WP_348815922.1">
    <property type="nucleotide sequence ID" value="NZ_CP098828.1"/>
</dbReference>
<dbReference type="InterPro" id="IPR036388">
    <property type="entry name" value="WH-like_DNA-bd_sf"/>
</dbReference>
<sequence length="43" mass="4875">MSDNNSIKRWTAKRKAAVVMDIFKGKTTTAEVARQYDLTVSEI</sequence>
<dbReference type="GO" id="GO:0043565">
    <property type="term" value="F:sequence-specific DNA binding"/>
    <property type="evidence" value="ECO:0007669"/>
    <property type="project" value="InterPro"/>
</dbReference>
<protein>
    <submittedName>
        <fullName evidence="1">DUF1153 domain-containing protein</fullName>
    </submittedName>
</protein>
<dbReference type="AlphaFoldDB" id="A0AAU7KYG4"/>
<dbReference type="SUPFAM" id="SSF48295">
    <property type="entry name" value="TrpR-like"/>
    <property type="match status" value="1"/>
</dbReference>